<comment type="cofactor">
    <cofactor evidence="1">
        <name>Mg(2+)</name>
        <dbReference type="ChEBI" id="CHEBI:18420"/>
    </cofactor>
</comment>
<evidence type="ECO:0000259" key="12">
    <source>
        <dbReference type="SMART" id="SM00532"/>
    </source>
</evidence>
<dbReference type="InterPro" id="IPR013840">
    <property type="entry name" value="DNAligase_N"/>
</dbReference>
<dbReference type="GO" id="GO:0003911">
    <property type="term" value="F:DNA ligase (NAD+) activity"/>
    <property type="evidence" value="ECO:0007669"/>
    <property type="project" value="UniProtKB-EC"/>
</dbReference>
<dbReference type="FunFam" id="3.30.470.30:FF:000001">
    <property type="entry name" value="DNA ligase"/>
    <property type="match status" value="1"/>
</dbReference>
<dbReference type="NCBIfam" id="NF005932">
    <property type="entry name" value="PRK07956.1"/>
    <property type="match status" value="1"/>
</dbReference>
<keyword evidence="4" id="KW-0479">Metal-binding</keyword>
<dbReference type="CDD" id="cd00114">
    <property type="entry name" value="LIGANc"/>
    <property type="match status" value="1"/>
</dbReference>
<accession>A0A2W4TTZ4</accession>
<dbReference type="GO" id="GO:0005829">
    <property type="term" value="C:cytosol"/>
    <property type="evidence" value="ECO:0007669"/>
    <property type="project" value="TreeGrafter"/>
</dbReference>
<evidence type="ECO:0000313" key="13">
    <source>
        <dbReference type="EMBL" id="PZN87874.1"/>
    </source>
</evidence>
<reference evidence="13 14" key="1">
    <citation type="journal article" date="2018" name="Aquat. Microb. Ecol.">
        <title>Gammaproteobacterial methanotrophs dominate.</title>
        <authorList>
            <person name="Rissanen A.J."/>
            <person name="Saarenheimo J."/>
            <person name="Tiirola M."/>
            <person name="Peura S."/>
            <person name="Aalto S.L."/>
            <person name="Karvinen A."/>
            <person name="Nykanen H."/>
        </authorList>
    </citation>
    <scope>NUCLEOTIDE SEQUENCE [LARGE SCALE GENOMIC DNA]</scope>
    <source>
        <strain evidence="13">AMbin10</strain>
    </source>
</reference>
<organism evidence="13 14">
    <name type="scientific">Candidatus Methylumidiphilus alinenensis</name>
    <dbReference type="NCBI Taxonomy" id="2202197"/>
    <lineage>
        <taxon>Bacteria</taxon>
        <taxon>Pseudomonadati</taxon>
        <taxon>Pseudomonadota</taxon>
        <taxon>Gammaproteobacteria</taxon>
        <taxon>Methylococcales</taxon>
        <taxon>Candidatus Methylumidiphilus</taxon>
    </lineage>
</organism>
<name>A0A2W4TTZ4_9GAMM</name>
<evidence type="ECO:0000256" key="5">
    <source>
        <dbReference type="ARBA" id="ARBA00022763"/>
    </source>
</evidence>
<evidence type="ECO:0000256" key="7">
    <source>
        <dbReference type="ARBA" id="ARBA00022842"/>
    </source>
</evidence>
<dbReference type="EC" id="6.5.1.2" evidence="11"/>
<dbReference type="InterPro" id="IPR033136">
    <property type="entry name" value="DNA_ligase_CS"/>
</dbReference>
<keyword evidence="5 11" id="KW-0227">DNA damage</keyword>
<dbReference type="GO" id="GO:0006260">
    <property type="term" value="P:DNA replication"/>
    <property type="evidence" value="ECO:0007669"/>
    <property type="project" value="UniProtKB-KW"/>
</dbReference>
<keyword evidence="8 11" id="KW-0520">NAD</keyword>
<evidence type="ECO:0000256" key="8">
    <source>
        <dbReference type="ARBA" id="ARBA00023027"/>
    </source>
</evidence>
<dbReference type="SUPFAM" id="SSF50249">
    <property type="entry name" value="Nucleic acid-binding proteins"/>
    <property type="match status" value="1"/>
</dbReference>
<keyword evidence="3 11" id="KW-0235">DNA replication</keyword>
<dbReference type="Gene3D" id="2.40.50.140">
    <property type="entry name" value="Nucleic acid-binding proteins"/>
    <property type="match status" value="1"/>
</dbReference>
<dbReference type="Pfam" id="PF03120">
    <property type="entry name" value="OB_DNA_ligase"/>
    <property type="match status" value="1"/>
</dbReference>
<dbReference type="PROSITE" id="PS01055">
    <property type="entry name" value="DNA_LIGASE_N1"/>
    <property type="match status" value="1"/>
</dbReference>
<dbReference type="Pfam" id="PF01653">
    <property type="entry name" value="DNA_ligase_aden"/>
    <property type="match status" value="1"/>
</dbReference>
<evidence type="ECO:0000313" key="14">
    <source>
        <dbReference type="Proteomes" id="UP000249396"/>
    </source>
</evidence>
<dbReference type="Gene3D" id="3.30.470.30">
    <property type="entry name" value="DNA ligase/mRNA capping enzyme"/>
    <property type="match status" value="1"/>
</dbReference>
<keyword evidence="9 11" id="KW-0234">DNA repair</keyword>
<dbReference type="PANTHER" id="PTHR23389:SF9">
    <property type="entry name" value="DNA LIGASE"/>
    <property type="match status" value="1"/>
</dbReference>
<dbReference type="SUPFAM" id="SSF56091">
    <property type="entry name" value="DNA ligase/mRNA capping enzyme, catalytic domain"/>
    <property type="match status" value="1"/>
</dbReference>
<evidence type="ECO:0000256" key="10">
    <source>
        <dbReference type="ARBA" id="ARBA00034005"/>
    </source>
</evidence>
<dbReference type="InterPro" id="IPR012340">
    <property type="entry name" value="NA-bd_OB-fold"/>
</dbReference>
<dbReference type="Proteomes" id="UP000249396">
    <property type="component" value="Unassembled WGS sequence"/>
</dbReference>
<dbReference type="GO" id="GO:0006281">
    <property type="term" value="P:DNA repair"/>
    <property type="evidence" value="ECO:0007669"/>
    <property type="project" value="UniProtKB-KW"/>
</dbReference>
<evidence type="ECO:0000256" key="6">
    <source>
        <dbReference type="ARBA" id="ARBA00022833"/>
    </source>
</evidence>
<sequence>MTRNRTTQFEIPVELLTPSQAEAELAELAEMLSWHDKLYHGQDQPEISDAEYDLLVRRNSAIESRFSELIRSDSPSRRVGAAPTTGFRKIRHSVAMLSLSNAFSQQDMRDFVDSLRNFMRELSDPSTSIELVCEPKIDGLSLSIRYEHGRLVSAATRGNGTEGEDVTANVRTIAEIPKTLVGRIWPETLEVRGEVYMSDEDFLSLNARQAEAQETLFANPRNAAAGSLRQLDASITAQRPLRFFAYAWGETSESLAETQWDARQRLKTLGFRLNEPARLVRVTREDFDGLFSLYDDIQNQRASLGFSIDGVVAKVNRLDWQARLGFVSRSPRWAIAWKFPPEQARTVIRTISVQVGRTGKITPVANLTPVNVGGVLVSRATLHNQDEIRRKDIREG</sequence>
<protein>
    <recommendedName>
        <fullName evidence="11">DNA ligase</fullName>
        <ecNumber evidence="11">6.5.1.2</ecNumber>
    </recommendedName>
</protein>
<proteinExistence type="predicted"/>
<dbReference type="InterPro" id="IPR013839">
    <property type="entry name" value="DNAligase_adenylation"/>
</dbReference>
<evidence type="ECO:0000256" key="2">
    <source>
        <dbReference type="ARBA" id="ARBA00022598"/>
    </source>
</evidence>
<dbReference type="GO" id="GO:0046872">
    <property type="term" value="F:metal ion binding"/>
    <property type="evidence" value="ECO:0007669"/>
    <property type="project" value="UniProtKB-KW"/>
</dbReference>
<evidence type="ECO:0000256" key="3">
    <source>
        <dbReference type="ARBA" id="ARBA00022705"/>
    </source>
</evidence>
<dbReference type="PANTHER" id="PTHR23389">
    <property type="entry name" value="CHROMOSOME TRANSMISSION FIDELITY FACTOR 18"/>
    <property type="match status" value="1"/>
</dbReference>
<keyword evidence="6" id="KW-0862">Zinc</keyword>
<dbReference type="InterPro" id="IPR004150">
    <property type="entry name" value="NAD_DNA_ligase_OB"/>
</dbReference>
<feature type="domain" description="NAD-dependent DNA ligase N-terminal" evidence="12">
    <location>
        <begin position="20"/>
        <end position="396"/>
    </location>
</feature>
<dbReference type="Gene3D" id="1.10.287.610">
    <property type="entry name" value="Helix hairpin bin"/>
    <property type="match status" value="1"/>
</dbReference>
<gene>
    <name evidence="13" type="ORF">DM484_00170</name>
</gene>
<feature type="non-terminal residue" evidence="13">
    <location>
        <position position="396"/>
    </location>
</feature>
<keyword evidence="2 11" id="KW-0436">Ligase</keyword>
<evidence type="ECO:0000256" key="9">
    <source>
        <dbReference type="ARBA" id="ARBA00023204"/>
    </source>
</evidence>
<dbReference type="InterPro" id="IPR018239">
    <property type="entry name" value="DNA_ligase_AS"/>
</dbReference>
<comment type="caution">
    <text evidence="13">The sequence shown here is derived from an EMBL/GenBank/DDBJ whole genome shotgun (WGS) entry which is preliminary data.</text>
</comment>
<dbReference type="EMBL" id="QJPH01000022">
    <property type="protein sequence ID" value="PZN87874.1"/>
    <property type="molecule type" value="Genomic_DNA"/>
</dbReference>
<dbReference type="InterPro" id="IPR001679">
    <property type="entry name" value="DNA_ligase"/>
</dbReference>
<dbReference type="SMART" id="SM00532">
    <property type="entry name" value="LIGANc"/>
    <property type="match status" value="1"/>
</dbReference>
<dbReference type="PROSITE" id="PS01056">
    <property type="entry name" value="DNA_LIGASE_N2"/>
    <property type="match status" value="1"/>
</dbReference>
<evidence type="ECO:0000256" key="1">
    <source>
        <dbReference type="ARBA" id="ARBA00001946"/>
    </source>
</evidence>
<keyword evidence="7" id="KW-0460">Magnesium</keyword>
<dbReference type="NCBIfam" id="TIGR00575">
    <property type="entry name" value="dnlj"/>
    <property type="match status" value="1"/>
</dbReference>
<evidence type="ECO:0000256" key="11">
    <source>
        <dbReference type="RuleBase" id="RU000618"/>
    </source>
</evidence>
<comment type="catalytic activity">
    <reaction evidence="10 11">
        <text>NAD(+) + (deoxyribonucleotide)n-3'-hydroxyl + 5'-phospho-(deoxyribonucleotide)m = (deoxyribonucleotide)n+m + AMP + beta-nicotinamide D-nucleotide.</text>
        <dbReference type="EC" id="6.5.1.2"/>
    </reaction>
</comment>
<dbReference type="AlphaFoldDB" id="A0A2W4TTZ4"/>
<evidence type="ECO:0000256" key="4">
    <source>
        <dbReference type="ARBA" id="ARBA00022723"/>
    </source>
</evidence>